<feature type="transmembrane region" description="Helical" evidence="5">
    <location>
        <begin position="86"/>
        <end position="110"/>
    </location>
</feature>
<feature type="transmembrane region" description="Helical" evidence="5">
    <location>
        <begin position="45"/>
        <end position="66"/>
    </location>
</feature>
<dbReference type="EMBL" id="CAJVCH010129249">
    <property type="protein sequence ID" value="CAG7725983.1"/>
    <property type="molecule type" value="Genomic_DNA"/>
</dbReference>
<keyword evidence="4 5" id="KW-0472">Membrane</keyword>
<evidence type="ECO:0000313" key="6">
    <source>
        <dbReference type="EMBL" id="CAG7725983.1"/>
    </source>
</evidence>
<accession>A0A8J2JXW5</accession>
<evidence type="ECO:0000313" key="7">
    <source>
        <dbReference type="Proteomes" id="UP000708208"/>
    </source>
</evidence>
<feature type="transmembrane region" description="Helical" evidence="5">
    <location>
        <begin position="211"/>
        <end position="230"/>
    </location>
</feature>
<dbReference type="InterPro" id="IPR003689">
    <property type="entry name" value="ZIP"/>
</dbReference>
<dbReference type="Pfam" id="PF02535">
    <property type="entry name" value="Zip"/>
    <property type="match status" value="1"/>
</dbReference>
<evidence type="ECO:0000256" key="4">
    <source>
        <dbReference type="ARBA" id="ARBA00023136"/>
    </source>
</evidence>
<feature type="transmembrane region" description="Helical" evidence="5">
    <location>
        <begin position="296"/>
        <end position="316"/>
    </location>
</feature>
<dbReference type="PANTHER" id="PTHR11040">
    <property type="entry name" value="ZINC/IRON TRANSPORTER"/>
    <property type="match status" value="1"/>
</dbReference>
<reference evidence="6" key="1">
    <citation type="submission" date="2021-06" db="EMBL/GenBank/DDBJ databases">
        <authorList>
            <person name="Hodson N. C."/>
            <person name="Mongue J. A."/>
            <person name="Jaron S. K."/>
        </authorList>
    </citation>
    <scope>NUCLEOTIDE SEQUENCE</scope>
</reference>
<gene>
    <name evidence="6" type="ORF">AFUS01_LOCUS14918</name>
</gene>
<dbReference type="PANTHER" id="PTHR11040:SF203">
    <property type="entry name" value="FI18611P1-RELATED"/>
    <property type="match status" value="1"/>
</dbReference>
<keyword evidence="7" id="KW-1185">Reference proteome</keyword>
<dbReference type="OrthoDB" id="448280at2759"/>
<feature type="transmembrane region" description="Helical" evidence="5">
    <location>
        <begin position="337"/>
        <end position="357"/>
    </location>
</feature>
<comment type="caution">
    <text evidence="6">The sequence shown here is derived from an EMBL/GenBank/DDBJ whole genome shotgun (WGS) entry which is preliminary data.</text>
</comment>
<evidence type="ECO:0000256" key="5">
    <source>
        <dbReference type="SAM" id="Phobius"/>
    </source>
</evidence>
<dbReference type="AlphaFoldDB" id="A0A8J2JXW5"/>
<sequence length="405" mass="44875">MKSPSEQDRFLSNNGCFKFYGYNEDKDLREKTLFTDRMDLSWEKWLVMAALAVISIILGMIPYVMFNSKKSCLPALSAKSSGSLAFNLTLTVLSCFGGGVLLSTALVHMLPEARYELAQIPTVISHFDSHFPHAEILTLVGFGLIYLVEEIAHLIIGQDGHEHHPVVRHNSSVHSVTFEDRKVFKKPKGSPTSNHEDGVDNGGVTRAMRSILALIALSFHAIMEGIAVGIQENESLWFMFGAVASHKFVISFCMGIELYATRAKLSTYVGSVTFFGIISSVGILIGTFISSDDSNTLAIAIIKALSTGTILYVVFFEILSRERSKKVFSKFRQCSKVIGLVQFMSISLGITAMVLLFTMTGHSHGHDHIDPEATTEDPDHDHDHDHDHYNIKIVRLPLQALNALR</sequence>
<evidence type="ECO:0008006" key="8">
    <source>
        <dbReference type="Google" id="ProtNLM"/>
    </source>
</evidence>
<dbReference type="Proteomes" id="UP000708208">
    <property type="component" value="Unassembled WGS sequence"/>
</dbReference>
<feature type="transmembrane region" description="Helical" evidence="5">
    <location>
        <begin position="236"/>
        <end position="256"/>
    </location>
</feature>
<name>A0A8J2JXW5_9HEXA</name>
<comment type="subcellular location">
    <subcellularLocation>
        <location evidence="1">Membrane</location>
        <topology evidence="1">Multi-pass membrane protein</topology>
    </subcellularLocation>
</comment>
<evidence type="ECO:0000256" key="2">
    <source>
        <dbReference type="ARBA" id="ARBA00022692"/>
    </source>
</evidence>
<evidence type="ECO:0000256" key="3">
    <source>
        <dbReference type="ARBA" id="ARBA00022989"/>
    </source>
</evidence>
<feature type="transmembrane region" description="Helical" evidence="5">
    <location>
        <begin position="268"/>
        <end position="290"/>
    </location>
</feature>
<keyword evidence="3 5" id="KW-1133">Transmembrane helix</keyword>
<dbReference type="GO" id="GO:0005886">
    <property type="term" value="C:plasma membrane"/>
    <property type="evidence" value="ECO:0007669"/>
    <property type="project" value="TreeGrafter"/>
</dbReference>
<organism evidence="6 7">
    <name type="scientific">Allacma fusca</name>
    <dbReference type="NCBI Taxonomy" id="39272"/>
    <lineage>
        <taxon>Eukaryota</taxon>
        <taxon>Metazoa</taxon>
        <taxon>Ecdysozoa</taxon>
        <taxon>Arthropoda</taxon>
        <taxon>Hexapoda</taxon>
        <taxon>Collembola</taxon>
        <taxon>Symphypleona</taxon>
        <taxon>Sminthuridae</taxon>
        <taxon>Allacma</taxon>
    </lineage>
</organism>
<evidence type="ECO:0000256" key="1">
    <source>
        <dbReference type="ARBA" id="ARBA00004141"/>
    </source>
</evidence>
<proteinExistence type="predicted"/>
<dbReference type="GO" id="GO:0005385">
    <property type="term" value="F:zinc ion transmembrane transporter activity"/>
    <property type="evidence" value="ECO:0007669"/>
    <property type="project" value="TreeGrafter"/>
</dbReference>
<protein>
    <recommendedName>
        <fullName evidence="8">Zinc transporter ZIP1</fullName>
    </recommendedName>
</protein>
<keyword evidence="2 5" id="KW-0812">Transmembrane</keyword>